<proteinExistence type="predicted"/>
<name>A0ABS2U0L5_9ACTN</name>
<evidence type="ECO:0008006" key="4">
    <source>
        <dbReference type="Google" id="ProtNLM"/>
    </source>
</evidence>
<evidence type="ECO:0000313" key="2">
    <source>
        <dbReference type="EMBL" id="MBM9509130.1"/>
    </source>
</evidence>
<sequence length="70" mass="7831">MTQRLRTLGSGVLTCLALVRFGYQALNDGMLRVLSVVLLCVGTLTTAASVRDRFRPRPQRRRSRERGAGR</sequence>
<keyword evidence="1" id="KW-0812">Transmembrane</keyword>
<comment type="caution">
    <text evidence="2">The sequence shown here is derived from an EMBL/GenBank/DDBJ whole genome shotgun (WGS) entry which is preliminary data.</text>
</comment>
<gene>
    <name evidence="2" type="ORF">ITX44_32200</name>
</gene>
<protein>
    <recommendedName>
        <fullName evidence="4">DUF202 domain-containing protein</fullName>
    </recommendedName>
</protein>
<organism evidence="2 3">
    <name type="scientific">Actinacidiphila acididurans</name>
    <dbReference type="NCBI Taxonomy" id="2784346"/>
    <lineage>
        <taxon>Bacteria</taxon>
        <taxon>Bacillati</taxon>
        <taxon>Actinomycetota</taxon>
        <taxon>Actinomycetes</taxon>
        <taxon>Kitasatosporales</taxon>
        <taxon>Streptomycetaceae</taxon>
        <taxon>Actinacidiphila</taxon>
    </lineage>
</organism>
<evidence type="ECO:0000256" key="1">
    <source>
        <dbReference type="SAM" id="Phobius"/>
    </source>
</evidence>
<dbReference type="EMBL" id="JADKYB010000022">
    <property type="protein sequence ID" value="MBM9509130.1"/>
    <property type="molecule type" value="Genomic_DNA"/>
</dbReference>
<keyword evidence="1" id="KW-1133">Transmembrane helix</keyword>
<reference evidence="2 3" key="1">
    <citation type="submission" date="2021-01" db="EMBL/GenBank/DDBJ databases">
        <title>Streptomyces acididurans sp. nov., isolated from a peat swamp forest soil.</title>
        <authorList>
            <person name="Chantavorakit T."/>
            <person name="Duangmal K."/>
        </authorList>
    </citation>
    <scope>NUCLEOTIDE SEQUENCE [LARGE SCALE GENOMIC DNA]</scope>
    <source>
        <strain evidence="2 3">KK5PA1</strain>
    </source>
</reference>
<dbReference type="RefSeq" id="WP_205361809.1">
    <property type="nucleotide sequence ID" value="NZ_JADKYB010000022.1"/>
</dbReference>
<evidence type="ECO:0000313" key="3">
    <source>
        <dbReference type="Proteomes" id="UP000749040"/>
    </source>
</evidence>
<keyword evidence="3" id="KW-1185">Reference proteome</keyword>
<feature type="transmembrane region" description="Helical" evidence="1">
    <location>
        <begin position="32"/>
        <end position="50"/>
    </location>
</feature>
<keyword evidence="1" id="KW-0472">Membrane</keyword>
<dbReference type="Proteomes" id="UP000749040">
    <property type="component" value="Unassembled WGS sequence"/>
</dbReference>
<accession>A0ABS2U0L5</accession>